<gene>
    <name evidence="1" type="ORF">LEP1GSC062_0513</name>
</gene>
<dbReference type="Proteomes" id="UP000018747">
    <property type="component" value="Unassembled WGS sequence"/>
</dbReference>
<comment type="caution">
    <text evidence="1">The sequence shown here is derived from an EMBL/GenBank/DDBJ whole genome shotgun (WGS) entry which is preliminary data.</text>
</comment>
<keyword evidence="2" id="KW-1185">Reference proteome</keyword>
<proteinExistence type="predicted"/>
<accession>V6IG24</accession>
<organism evidence="1 2">
    <name type="scientific">Leptospira alexanderi serovar Manhao 3 str. L 60</name>
    <dbReference type="NCBI Taxonomy" id="1049759"/>
    <lineage>
        <taxon>Bacteria</taxon>
        <taxon>Pseudomonadati</taxon>
        <taxon>Spirochaetota</taxon>
        <taxon>Spirochaetia</taxon>
        <taxon>Leptospirales</taxon>
        <taxon>Leptospiraceae</taxon>
        <taxon>Leptospira</taxon>
    </lineage>
</organism>
<dbReference type="EMBL" id="AHMT02000005">
    <property type="protein sequence ID" value="EQA64328.1"/>
    <property type="molecule type" value="Genomic_DNA"/>
</dbReference>
<dbReference type="AlphaFoldDB" id="V6IG24"/>
<reference evidence="1" key="1">
    <citation type="submission" date="2013-05" db="EMBL/GenBank/DDBJ databases">
        <authorList>
            <person name="Harkins D.M."/>
            <person name="Durkin A.S."/>
            <person name="Brinkac L.M."/>
            <person name="Haft D.H."/>
            <person name="Selengut J.D."/>
            <person name="Sanka R."/>
            <person name="DePew J."/>
            <person name="Purushe J."/>
            <person name="Hartskeerl R.A."/>
            <person name="Ahmed A."/>
            <person name="van der Linden H."/>
            <person name="Goris M.G.A."/>
            <person name="Vinetz J.M."/>
            <person name="Sutton G.G."/>
            <person name="Nierman W.C."/>
            <person name="Fouts D.E."/>
        </authorList>
    </citation>
    <scope>NUCLEOTIDE SEQUENCE [LARGE SCALE GENOMIC DNA]</scope>
    <source>
        <strain evidence="1">L 60</strain>
    </source>
</reference>
<protein>
    <submittedName>
        <fullName evidence="1">Uncharacterized protein</fullName>
    </submittedName>
</protein>
<evidence type="ECO:0000313" key="2">
    <source>
        <dbReference type="Proteomes" id="UP000018747"/>
    </source>
</evidence>
<evidence type="ECO:0000313" key="1">
    <source>
        <dbReference type="EMBL" id="EQA64328.1"/>
    </source>
</evidence>
<name>V6IG24_9LEPT</name>
<sequence>MKYRELRLRQSQKRITFIENFLSQSNCICKRTYEFLIRLQIDWIFATTSKKQLSKNDIQTISYLKNILE</sequence>